<accession>A0A2K3MNK9</accession>
<gene>
    <name evidence="1" type="ORF">L195_g015526</name>
</gene>
<proteinExistence type="predicted"/>
<protein>
    <submittedName>
        <fullName evidence="1">Uncharacterized protein</fullName>
    </submittedName>
</protein>
<evidence type="ECO:0000313" key="2">
    <source>
        <dbReference type="Proteomes" id="UP000236291"/>
    </source>
</evidence>
<dbReference type="EMBL" id="ASHM01010544">
    <property type="protein sequence ID" value="PNX92391.1"/>
    <property type="molecule type" value="Genomic_DNA"/>
</dbReference>
<name>A0A2K3MNK9_TRIPR</name>
<reference evidence="1 2" key="2">
    <citation type="journal article" date="2017" name="Front. Plant Sci.">
        <title>Gene Classification and Mining of Molecular Markers Useful in Red Clover (Trifolium pratense) Breeding.</title>
        <authorList>
            <person name="Istvanek J."/>
            <person name="Dluhosova J."/>
            <person name="Dluhos P."/>
            <person name="Patkova L."/>
            <person name="Nedelnik J."/>
            <person name="Repkova J."/>
        </authorList>
    </citation>
    <scope>NUCLEOTIDE SEQUENCE [LARGE SCALE GENOMIC DNA]</scope>
    <source>
        <strain evidence="2">cv. Tatra</strain>
        <tissue evidence="1">Young leaves</tissue>
    </source>
</reference>
<evidence type="ECO:0000313" key="1">
    <source>
        <dbReference type="EMBL" id="PNX92391.1"/>
    </source>
</evidence>
<sequence length="87" mass="9878">MVMRREEGRRQSSCSYSPNTKMAFKLREREALNGAPDPICSRPARRYRARFTAIAPATPWMVAPPCTESAASNFDASCRYSGRRGRY</sequence>
<organism evidence="1 2">
    <name type="scientific">Trifolium pratense</name>
    <name type="common">Red clover</name>
    <dbReference type="NCBI Taxonomy" id="57577"/>
    <lineage>
        <taxon>Eukaryota</taxon>
        <taxon>Viridiplantae</taxon>
        <taxon>Streptophyta</taxon>
        <taxon>Embryophyta</taxon>
        <taxon>Tracheophyta</taxon>
        <taxon>Spermatophyta</taxon>
        <taxon>Magnoliopsida</taxon>
        <taxon>eudicotyledons</taxon>
        <taxon>Gunneridae</taxon>
        <taxon>Pentapetalae</taxon>
        <taxon>rosids</taxon>
        <taxon>fabids</taxon>
        <taxon>Fabales</taxon>
        <taxon>Fabaceae</taxon>
        <taxon>Papilionoideae</taxon>
        <taxon>50 kb inversion clade</taxon>
        <taxon>NPAAA clade</taxon>
        <taxon>Hologalegina</taxon>
        <taxon>IRL clade</taxon>
        <taxon>Trifolieae</taxon>
        <taxon>Trifolium</taxon>
    </lineage>
</organism>
<comment type="caution">
    <text evidence="1">The sequence shown here is derived from an EMBL/GenBank/DDBJ whole genome shotgun (WGS) entry which is preliminary data.</text>
</comment>
<dbReference type="Proteomes" id="UP000236291">
    <property type="component" value="Unassembled WGS sequence"/>
</dbReference>
<dbReference type="AlphaFoldDB" id="A0A2K3MNK9"/>
<reference evidence="1 2" key="1">
    <citation type="journal article" date="2014" name="Am. J. Bot.">
        <title>Genome assembly and annotation for red clover (Trifolium pratense; Fabaceae).</title>
        <authorList>
            <person name="Istvanek J."/>
            <person name="Jaros M."/>
            <person name="Krenek A."/>
            <person name="Repkova J."/>
        </authorList>
    </citation>
    <scope>NUCLEOTIDE SEQUENCE [LARGE SCALE GENOMIC DNA]</scope>
    <source>
        <strain evidence="2">cv. Tatra</strain>
        <tissue evidence="1">Young leaves</tissue>
    </source>
</reference>